<dbReference type="EMBL" id="CM035412">
    <property type="protein sequence ID" value="KAH7432684.1"/>
    <property type="molecule type" value="Genomic_DNA"/>
</dbReference>
<proteinExistence type="predicted"/>
<feature type="region of interest" description="Disordered" evidence="1">
    <location>
        <begin position="167"/>
        <end position="195"/>
    </location>
</feature>
<sequence>MGTRDLLGKLAGRDSDSIESSYHPPPECAFAVIFCPLNILSISAQPNLTYPHICMQARAIMLLIANCSERQHNSADDIASLDAQSATTSETFSLGTRVDTPVNSTTHFPFTRSSATIKQSFYSTFASSPSTPVQVSQAKRPPVELMSKRTQAQLSFARKSSLARFLEKRKERVPAQEQTSTDEEIKVPETKRLRT</sequence>
<feature type="compositionally biased region" description="Basic and acidic residues" evidence="1">
    <location>
        <begin position="183"/>
        <end position="195"/>
    </location>
</feature>
<organism evidence="2 3">
    <name type="scientific">Ceratopteris richardii</name>
    <name type="common">Triangle waterfern</name>
    <dbReference type="NCBI Taxonomy" id="49495"/>
    <lineage>
        <taxon>Eukaryota</taxon>
        <taxon>Viridiplantae</taxon>
        <taxon>Streptophyta</taxon>
        <taxon>Embryophyta</taxon>
        <taxon>Tracheophyta</taxon>
        <taxon>Polypodiopsida</taxon>
        <taxon>Polypodiidae</taxon>
        <taxon>Polypodiales</taxon>
        <taxon>Pteridineae</taxon>
        <taxon>Pteridaceae</taxon>
        <taxon>Parkerioideae</taxon>
        <taxon>Ceratopteris</taxon>
    </lineage>
</organism>
<evidence type="ECO:0000313" key="2">
    <source>
        <dbReference type="EMBL" id="KAH7432684.1"/>
    </source>
</evidence>
<dbReference type="Pfam" id="PF09425">
    <property type="entry name" value="Jas_motif"/>
    <property type="match status" value="1"/>
</dbReference>
<accession>A0A8T2UH70</accession>
<gene>
    <name evidence="2" type="ORF">KP509_07G034500</name>
</gene>
<name>A0A8T2UH70_CERRI</name>
<reference evidence="2" key="1">
    <citation type="submission" date="2021-08" db="EMBL/GenBank/DDBJ databases">
        <title>WGS assembly of Ceratopteris richardii.</title>
        <authorList>
            <person name="Marchant D.B."/>
            <person name="Chen G."/>
            <person name="Jenkins J."/>
            <person name="Shu S."/>
            <person name="Leebens-Mack J."/>
            <person name="Grimwood J."/>
            <person name="Schmutz J."/>
            <person name="Soltis P."/>
            <person name="Soltis D."/>
            <person name="Chen Z.-H."/>
        </authorList>
    </citation>
    <scope>NUCLEOTIDE SEQUENCE</scope>
    <source>
        <strain evidence="2">Whitten #5841</strain>
        <tissue evidence="2">Leaf</tissue>
    </source>
</reference>
<comment type="caution">
    <text evidence="2">The sequence shown here is derived from an EMBL/GenBank/DDBJ whole genome shotgun (WGS) entry which is preliminary data.</text>
</comment>
<dbReference type="Proteomes" id="UP000825935">
    <property type="component" value="Chromosome 7"/>
</dbReference>
<dbReference type="InterPro" id="IPR018467">
    <property type="entry name" value="CCT_CS"/>
</dbReference>
<evidence type="ECO:0000256" key="1">
    <source>
        <dbReference type="SAM" id="MobiDB-lite"/>
    </source>
</evidence>
<protein>
    <submittedName>
        <fullName evidence="2">Uncharacterized protein</fullName>
    </submittedName>
</protein>
<dbReference type="OrthoDB" id="1937734at2759"/>
<dbReference type="AlphaFoldDB" id="A0A8T2UH70"/>
<keyword evidence="3" id="KW-1185">Reference proteome</keyword>
<evidence type="ECO:0000313" key="3">
    <source>
        <dbReference type="Proteomes" id="UP000825935"/>
    </source>
</evidence>